<organism evidence="2 3">
    <name type="scientific">Ursus americanus</name>
    <name type="common">American black bear</name>
    <name type="synonym">Euarctos americanus</name>
    <dbReference type="NCBI Taxonomy" id="9643"/>
    <lineage>
        <taxon>Eukaryota</taxon>
        <taxon>Metazoa</taxon>
        <taxon>Chordata</taxon>
        <taxon>Craniata</taxon>
        <taxon>Vertebrata</taxon>
        <taxon>Euteleostomi</taxon>
        <taxon>Mammalia</taxon>
        <taxon>Eutheria</taxon>
        <taxon>Laurasiatheria</taxon>
        <taxon>Carnivora</taxon>
        <taxon>Caniformia</taxon>
        <taxon>Ursidae</taxon>
        <taxon>Ursus</taxon>
    </lineage>
</organism>
<dbReference type="Ensembl" id="ENSUAMT00000022783.1">
    <property type="protein sequence ID" value="ENSUAMP00000020385.1"/>
    <property type="gene ID" value="ENSUAMG00000016069.1"/>
</dbReference>
<dbReference type="Proteomes" id="UP000291022">
    <property type="component" value="Unassembled WGS sequence"/>
</dbReference>
<dbReference type="AlphaFoldDB" id="A0A452RMK1"/>
<sequence length="132" mass="15194">MALAFQAPSPTSCCPKAKLGQNLMTSIHLPPFLCSRFAVSLGYWYDSYIEHFVRVSKERRSSEINRGKIFRSSPWRQSAYKGISTEDRMSLSNSKSWDWDGYHLWRLKVNENSPSSFPNCFTCEGARLVQKC</sequence>
<dbReference type="InterPro" id="IPR029063">
    <property type="entry name" value="SAM-dependent_MTases_sf"/>
</dbReference>
<keyword evidence="3" id="KW-1185">Reference proteome</keyword>
<evidence type="ECO:0000256" key="1">
    <source>
        <dbReference type="ARBA" id="ARBA00022990"/>
    </source>
</evidence>
<reference evidence="2" key="2">
    <citation type="submission" date="2025-08" db="UniProtKB">
        <authorList>
            <consortium name="Ensembl"/>
        </authorList>
    </citation>
    <scope>IDENTIFICATION</scope>
</reference>
<reference evidence="2" key="3">
    <citation type="submission" date="2025-09" db="UniProtKB">
        <authorList>
            <consortium name="Ensembl"/>
        </authorList>
    </citation>
    <scope>IDENTIFICATION</scope>
</reference>
<reference evidence="3" key="1">
    <citation type="submission" date="2016-06" db="EMBL/GenBank/DDBJ databases">
        <title>De novo assembly and RNA-Seq shows season-dependent expression and editing in black bear kidneys.</title>
        <authorList>
            <person name="Korstanje R."/>
            <person name="Srivastava A."/>
            <person name="Sarsani V.K."/>
            <person name="Sheehan S.M."/>
            <person name="Seger R.L."/>
            <person name="Barter M.E."/>
            <person name="Lindqvist C."/>
            <person name="Brody L.C."/>
            <person name="Mullikin J.C."/>
        </authorList>
    </citation>
    <scope>NUCLEOTIDE SEQUENCE [LARGE SCALE GENOMIC DNA]</scope>
</reference>
<dbReference type="GeneTree" id="ENSGT00940000172689"/>
<dbReference type="STRING" id="9643.ENSUAMP00000020385"/>
<dbReference type="Gene3D" id="3.40.50.150">
    <property type="entry name" value="Vaccinia Virus protein VP39"/>
    <property type="match status" value="1"/>
</dbReference>
<proteinExistence type="predicted"/>
<name>A0A452RMK1_URSAM</name>
<protein>
    <submittedName>
        <fullName evidence="2">Uncharacterized protein</fullName>
    </submittedName>
</protein>
<evidence type="ECO:0000313" key="2">
    <source>
        <dbReference type="Ensembl" id="ENSUAMP00000020385.1"/>
    </source>
</evidence>
<keyword evidence="1" id="KW-0007">Acetylation</keyword>
<accession>A0A452RMK1</accession>
<evidence type="ECO:0000313" key="3">
    <source>
        <dbReference type="Proteomes" id="UP000291022"/>
    </source>
</evidence>